<dbReference type="Proteomes" id="UP000800097">
    <property type="component" value="Unassembled WGS sequence"/>
</dbReference>
<evidence type="ECO:0000313" key="4">
    <source>
        <dbReference type="Proteomes" id="UP000800097"/>
    </source>
</evidence>
<reference evidence="3" key="1">
    <citation type="journal article" date="2020" name="Stud. Mycol.">
        <title>101 Dothideomycetes genomes: a test case for predicting lifestyles and emergence of pathogens.</title>
        <authorList>
            <person name="Haridas S."/>
            <person name="Albert R."/>
            <person name="Binder M."/>
            <person name="Bloem J."/>
            <person name="Labutti K."/>
            <person name="Salamov A."/>
            <person name="Andreopoulos B."/>
            <person name="Baker S."/>
            <person name="Barry K."/>
            <person name="Bills G."/>
            <person name="Bluhm B."/>
            <person name="Cannon C."/>
            <person name="Castanera R."/>
            <person name="Culley D."/>
            <person name="Daum C."/>
            <person name="Ezra D."/>
            <person name="Gonzalez J."/>
            <person name="Henrissat B."/>
            <person name="Kuo A."/>
            <person name="Liang C."/>
            <person name="Lipzen A."/>
            <person name="Lutzoni F."/>
            <person name="Magnuson J."/>
            <person name="Mondo S."/>
            <person name="Nolan M."/>
            <person name="Ohm R."/>
            <person name="Pangilinan J."/>
            <person name="Park H.-J."/>
            <person name="Ramirez L."/>
            <person name="Alfaro M."/>
            <person name="Sun H."/>
            <person name="Tritt A."/>
            <person name="Yoshinaga Y."/>
            <person name="Zwiers L.-H."/>
            <person name="Turgeon B."/>
            <person name="Goodwin S."/>
            <person name="Spatafora J."/>
            <person name="Crous P."/>
            <person name="Grigoriev I."/>
        </authorList>
    </citation>
    <scope>NUCLEOTIDE SEQUENCE</scope>
    <source>
        <strain evidence="3">CBS 379.55</strain>
    </source>
</reference>
<dbReference type="AlphaFoldDB" id="A0A6A6JX67"/>
<organism evidence="3 4">
    <name type="scientific">Westerdykella ornata</name>
    <dbReference type="NCBI Taxonomy" id="318751"/>
    <lineage>
        <taxon>Eukaryota</taxon>
        <taxon>Fungi</taxon>
        <taxon>Dikarya</taxon>
        <taxon>Ascomycota</taxon>
        <taxon>Pezizomycotina</taxon>
        <taxon>Dothideomycetes</taxon>
        <taxon>Pleosporomycetidae</taxon>
        <taxon>Pleosporales</taxon>
        <taxon>Sporormiaceae</taxon>
        <taxon>Westerdykella</taxon>
    </lineage>
</organism>
<protein>
    <submittedName>
        <fullName evidence="3">Uncharacterized protein</fullName>
    </submittedName>
</protein>
<keyword evidence="2" id="KW-0472">Membrane</keyword>
<sequence length="201" mass="22100">MATARLRRTFHYPDSEDDEAVEEGMDERDQEDLIAKLSSRDTTSTTLYTHLLLILPLAPLLFYLPRLFHFSTVISSILAIGSLLSSAYTLYFLPLPPVSSSTASVSDKSRKGKSISRDPTTGARSASSWTSPESRPVPYLSTDTVELLRKYIIPLNASICAVLALVELLSGRTWSEGMMIGGGIIDSRKKVSTILRDASQE</sequence>
<evidence type="ECO:0000313" key="3">
    <source>
        <dbReference type="EMBL" id="KAF2279659.1"/>
    </source>
</evidence>
<keyword evidence="4" id="KW-1185">Reference proteome</keyword>
<feature type="transmembrane region" description="Helical" evidence="2">
    <location>
        <begin position="47"/>
        <end position="65"/>
    </location>
</feature>
<name>A0A6A6JX67_WESOR</name>
<feature type="compositionally biased region" description="Polar residues" evidence="1">
    <location>
        <begin position="117"/>
        <end position="133"/>
    </location>
</feature>
<accession>A0A6A6JX67</accession>
<evidence type="ECO:0000256" key="1">
    <source>
        <dbReference type="SAM" id="MobiDB-lite"/>
    </source>
</evidence>
<dbReference type="OrthoDB" id="3358048at2759"/>
<gene>
    <name evidence="3" type="ORF">EI97DRAFT_499063</name>
</gene>
<dbReference type="GeneID" id="54555758"/>
<dbReference type="RefSeq" id="XP_033657198.1">
    <property type="nucleotide sequence ID" value="XM_033802583.1"/>
</dbReference>
<feature type="region of interest" description="Disordered" evidence="1">
    <location>
        <begin position="99"/>
        <end position="135"/>
    </location>
</feature>
<feature type="transmembrane region" description="Helical" evidence="2">
    <location>
        <begin position="72"/>
        <end position="93"/>
    </location>
</feature>
<proteinExistence type="predicted"/>
<dbReference type="EMBL" id="ML986486">
    <property type="protein sequence ID" value="KAF2279659.1"/>
    <property type="molecule type" value="Genomic_DNA"/>
</dbReference>
<evidence type="ECO:0000256" key="2">
    <source>
        <dbReference type="SAM" id="Phobius"/>
    </source>
</evidence>
<keyword evidence="2" id="KW-1133">Transmembrane helix</keyword>
<keyword evidence="2" id="KW-0812">Transmembrane</keyword>